<accession>A0A158GY72</accession>
<sequence length="92" mass="10008">MKSSLNTLFTAFLLTVPVVSFAQSNEPLTRTQVRAELVQLQKAGFEPWMGNSPEYPGNFQAAEARIAAQIRVGQANRVSVDPALNDSSQSGR</sequence>
<feature type="signal peptide" evidence="1">
    <location>
        <begin position="1"/>
        <end position="22"/>
    </location>
</feature>
<evidence type="ECO:0000313" key="2">
    <source>
        <dbReference type="EMBL" id="SAL37124.1"/>
    </source>
</evidence>
<gene>
    <name evidence="2" type="ORF">AWB69_03595</name>
</gene>
<dbReference type="OrthoDB" id="9104200at2"/>
<keyword evidence="1" id="KW-0732">Signal</keyword>
<dbReference type="EMBL" id="FCOK02000022">
    <property type="protein sequence ID" value="SAL37124.1"/>
    <property type="molecule type" value="Genomic_DNA"/>
</dbReference>
<dbReference type="InterPro" id="IPR025421">
    <property type="entry name" value="DUF4148"/>
</dbReference>
<dbReference type="Pfam" id="PF13663">
    <property type="entry name" value="DUF4148"/>
    <property type="match status" value="1"/>
</dbReference>
<reference evidence="2 3" key="1">
    <citation type="submission" date="2016-01" db="EMBL/GenBank/DDBJ databases">
        <authorList>
            <person name="Oliw E.H."/>
        </authorList>
    </citation>
    <scope>NUCLEOTIDE SEQUENCE [LARGE SCALE GENOMIC DNA]</scope>
    <source>
        <strain evidence="2">LMG 27134</strain>
    </source>
</reference>
<dbReference type="AlphaFoldDB" id="A0A158GY72"/>
<protein>
    <submittedName>
        <fullName evidence="2">Membrane protein</fullName>
    </submittedName>
</protein>
<proteinExistence type="predicted"/>
<name>A0A158GY72_9BURK</name>
<dbReference type="Proteomes" id="UP000054683">
    <property type="component" value="Unassembled WGS sequence"/>
</dbReference>
<dbReference type="RefSeq" id="WP_062086925.1">
    <property type="nucleotide sequence ID" value="NZ_FCOK02000022.1"/>
</dbReference>
<organism evidence="2 3">
    <name type="scientific">Caballeronia udeis</name>
    <dbReference type="NCBI Taxonomy" id="1232866"/>
    <lineage>
        <taxon>Bacteria</taxon>
        <taxon>Pseudomonadati</taxon>
        <taxon>Pseudomonadota</taxon>
        <taxon>Betaproteobacteria</taxon>
        <taxon>Burkholderiales</taxon>
        <taxon>Burkholderiaceae</taxon>
        <taxon>Caballeronia</taxon>
    </lineage>
</organism>
<feature type="chain" id="PRO_5008501722" evidence="1">
    <location>
        <begin position="23"/>
        <end position="92"/>
    </location>
</feature>
<evidence type="ECO:0000313" key="3">
    <source>
        <dbReference type="Proteomes" id="UP000054683"/>
    </source>
</evidence>
<evidence type="ECO:0000256" key="1">
    <source>
        <dbReference type="SAM" id="SignalP"/>
    </source>
</evidence>